<comment type="caution">
    <text evidence="6">The sequence shown here is derived from an EMBL/GenBank/DDBJ whole genome shotgun (WGS) entry which is preliminary data.</text>
</comment>
<evidence type="ECO:0000256" key="3">
    <source>
        <dbReference type="ARBA" id="ARBA00023274"/>
    </source>
</evidence>
<dbReference type="HAMAP" id="MF_00545">
    <property type="entry name" value="Ribosomal_eS24"/>
    <property type="match status" value="1"/>
</dbReference>
<dbReference type="Proteomes" id="UP001428341">
    <property type="component" value="Unassembled WGS sequence"/>
</dbReference>
<dbReference type="InterPro" id="IPR012678">
    <property type="entry name" value="Ribosomal_uL23/eL15/eS24_sf"/>
</dbReference>
<comment type="similarity">
    <text evidence="1 4">Belongs to the eukaryotic ribosomal protein eS24 family.</text>
</comment>
<evidence type="ECO:0000256" key="5">
    <source>
        <dbReference type="SAM" id="MobiDB-lite"/>
    </source>
</evidence>
<sequence length="198" mass="22924">MAGWLHSLVVSPLKKLWDRLHSSHRRRRGLYILYKDVKSCPCEDVQVLWSILVESHAADLRKGMADTKAVTLRTRKFMTNRLLSRKQFVIDILHPGRANVSKAELKEKLARMYEVKDPNAIFVFKFRTHFGGGKSTGFGLIYDSVENAKKFEPKYRLIRNGLDTKVEKSRKQLKERKNRAKKIRGVKKTKASDAAKKK</sequence>
<evidence type="ECO:0000256" key="2">
    <source>
        <dbReference type="ARBA" id="ARBA00022980"/>
    </source>
</evidence>
<dbReference type="InterPro" id="IPR053709">
    <property type="entry name" value="eRP_eS24_sf"/>
</dbReference>
<reference evidence="6 7" key="1">
    <citation type="submission" date="2024-05" db="EMBL/GenBank/DDBJ databases">
        <title>Haplotype-resolved chromosome-level genome assembly of Huyou (Citrus changshanensis).</title>
        <authorList>
            <person name="Miao C."/>
            <person name="Chen W."/>
            <person name="Wu Y."/>
            <person name="Wang L."/>
            <person name="Zhao S."/>
            <person name="Grierson D."/>
            <person name="Xu C."/>
            <person name="Chen K."/>
        </authorList>
    </citation>
    <scope>NUCLEOTIDE SEQUENCE [LARGE SCALE GENOMIC DNA]</scope>
    <source>
        <strain evidence="6">01-14</strain>
        <tissue evidence="6">Leaf</tissue>
    </source>
</reference>
<dbReference type="GO" id="GO:1990904">
    <property type="term" value="C:ribonucleoprotein complex"/>
    <property type="evidence" value="ECO:0007669"/>
    <property type="project" value="UniProtKB-KW"/>
</dbReference>
<dbReference type="InterPro" id="IPR018098">
    <property type="entry name" value="Ribosomal_eS24_CS"/>
</dbReference>
<gene>
    <name evidence="6" type="ORF">WN944_016858</name>
</gene>
<dbReference type="AlphaFoldDB" id="A0AAP0QSH2"/>
<dbReference type="FunFam" id="3.30.70.3370:FF:000001">
    <property type="entry name" value="40S ribosomal protein S24"/>
    <property type="match status" value="1"/>
</dbReference>
<keyword evidence="7" id="KW-1185">Reference proteome</keyword>
<evidence type="ECO:0000256" key="4">
    <source>
        <dbReference type="RuleBase" id="RU004383"/>
    </source>
</evidence>
<dbReference type="Gene3D" id="3.30.70.3370">
    <property type="match status" value="1"/>
</dbReference>
<dbReference type="GO" id="GO:0003729">
    <property type="term" value="F:mRNA binding"/>
    <property type="evidence" value="ECO:0007669"/>
    <property type="project" value="UniProtKB-ARBA"/>
</dbReference>
<evidence type="ECO:0000256" key="1">
    <source>
        <dbReference type="ARBA" id="ARBA00009680"/>
    </source>
</evidence>
<organism evidence="6 7">
    <name type="scientific">Citrus x changshan-huyou</name>
    <dbReference type="NCBI Taxonomy" id="2935761"/>
    <lineage>
        <taxon>Eukaryota</taxon>
        <taxon>Viridiplantae</taxon>
        <taxon>Streptophyta</taxon>
        <taxon>Embryophyta</taxon>
        <taxon>Tracheophyta</taxon>
        <taxon>Spermatophyta</taxon>
        <taxon>Magnoliopsida</taxon>
        <taxon>eudicotyledons</taxon>
        <taxon>Gunneridae</taxon>
        <taxon>Pentapetalae</taxon>
        <taxon>rosids</taxon>
        <taxon>malvids</taxon>
        <taxon>Sapindales</taxon>
        <taxon>Rutaceae</taxon>
        <taxon>Aurantioideae</taxon>
        <taxon>Citrus</taxon>
    </lineage>
</organism>
<name>A0AAP0QSH2_9ROSI</name>
<accession>A0AAP0QSH2</accession>
<dbReference type="SUPFAM" id="SSF54189">
    <property type="entry name" value="Ribosomal proteins S24e, L23 and L15e"/>
    <property type="match status" value="1"/>
</dbReference>
<dbReference type="PROSITE" id="PS00529">
    <property type="entry name" value="RIBOSOMAL_S24E"/>
    <property type="match status" value="1"/>
</dbReference>
<protein>
    <recommendedName>
        <fullName evidence="4">40S ribosomal protein S24</fullName>
    </recommendedName>
</protein>
<evidence type="ECO:0000313" key="6">
    <source>
        <dbReference type="EMBL" id="KAK9201652.1"/>
    </source>
</evidence>
<feature type="compositionally biased region" description="Basic residues" evidence="5">
    <location>
        <begin position="173"/>
        <end position="189"/>
    </location>
</feature>
<evidence type="ECO:0000313" key="7">
    <source>
        <dbReference type="Proteomes" id="UP001428341"/>
    </source>
</evidence>
<feature type="region of interest" description="Disordered" evidence="5">
    <location>
        <begin position="167"/>
        <end position="198"/>
    </location>
</feature>
<dbReference type="InterPro" id="IPR001976">
    <property type="entry name" value="Ribosomal_eS24"/>
</dbReference>
<keyword evidence="3" id="KW-0687">Ribonucleoprotein</keyword>
<keyword evidence="2" id="KW-0689">Ribosomal protein</keyword>
<proteinExistence type="inferred from homology"/>
<dbReference type="GO" id="GO:0005840">
    <property type="term" value="C:ribosome"/>
    <property type="evidence" value="ECO:0007669"/>
    <property type="project" value="UniProtKB-KW"/>
</dbReference>
<dbReference type="Pfam" id="PF01282">
    <property type="entry name" value="Ribosomal_S24e"/>
    <property type="match status" value="1"/>
</dbReference>
<dbReference type="EMBL" id="JBCGBO010000005">
    <property type="protein sequence ID" value="KAK9201652.1"/>
    <property type="molecule type" value="Genomic_DNA"/>
</dbReference>
<dbReference type="GO" id="GO:0003735">
    <property type="term" value="F:structural constituent of ribosome"/>
    <property type="evidence" value="ECO:0007669"/>
    <property type="project" value="InterPro"/>
</dbReference>
<dbReference type="GO" id="GO:0006412">
    <property type="term" value="P:translation"/>
    <property type="evidence" value="ECO:0007669"/>
    <property type="project" value="InterPro"/>
</dbReference>
<dbReference type="PANTHER" id="PTHR10496">
    <property type="entry name" value="40S RIBOSOMAL PROTEIN S24"/>
    <property type="match status" value="1"/>
</dbReference>